<organism evidence="8 9">
    <name type="scientific">Letharia columbiana</name>
    <dbReference type="NCBI Taxonomy" id="112416"/>
    <lineage>
        <taxon>Eukaryota</taxon>
        <taxon>Fungi</taxon>
        <taxon>Dikarya</taxon>
        <taxon>Ascomycota</taxon>
        <taxon>Pezizomycotina</taxon>
        <taxon>Lecanoromycetes</taxon>
        <taxon>OSLEUM clade</taxon>
        <taxon>Lecanoromycetidae</taxon>
        <taxon>Lecanorales</taxon>
        <taxon>Lecanorineae</taxon>
        <taxon>Parmeliaceae</taxon>
        <taxon>Letharia</taxon>
    </lineage>
</organism>
<name>A0A8H6G5U9_9LECA</name>
<sequence length="542" mass="58161">MSSSATKAQSQKIFEKLKTKPANKVCFDCGTKNPTWSSVPFGIYLCLDCSSNHRNLGVHISFVRSTNLDVWQWDQLRTMKVGGNESATKYFQSHGGTAALANKDPKTKYTSNAATKYKDELKKRATADAREYPEEVVVTDIVAATPTDGTSIPSEPGDDFFSSWDKPSIKRPSNPPSRTQTPPVISRTASPFLNPGANSNGAPRSKSPLPGSESESSLAPSRAVPSAVIRKTTATGNARKTNVLGAKKTQKLGAKKLGGAEAVDFEAAEKKAKEEAERIEKLGYDPEAEEAAVQKTVRSASISEKTKITAPTPVNPVKGYGVPKHERTKSEMERLGMGMGRLGFGQVGGSEPAPAAPKKMGFGSVNASRAVEEANDEKYARQKFGTQKGISSDEFFGRNNFDPSTQTEAKQRLQGFEGASSISSNAYFGRPEDDIPQADEYGNYGDLEGAARDFVRKFGVTAGDDLENLTNVLGEGATKLQVDEDLACTRTIASLADVGAILADVGAIAEQPPAGAHGIYAQSTWKVISMRRQSRCLKSARL</sequence>
<evidence type="ECO:0000256" key="5">
    <source>
        <dbReference type="PROSITE-ProRule" id="PRU00288"/>
    </source>
</evidence>
<dbReference type="OrthoDB" id="983479at2759"/>
<evidence type="ECO:0000313" key="9">
    <source>
        <dbReference type="Proteomes" id="UP000578531"/>
    </source>
</evidence>
<dbReference type="PANTHER" id="PTHR45686">
    <property type="entry name" value="ADP-RIBOSYLATION FACTOR GTPASE ACTIVATING PROTEIN 3, ISOFORM H-RELATED"/>
    <property type="match status" value="1"/>
</dbReference>
<keyword evidence="4" id="KW-0862">Zinc</keyword>
<dbReference type="InterPro" id="IPR001164">
    <property type="entry name" value="ArfGAP_dom"/>
</dbReference>
<feature type="compositionally biased region" description="Polar residues" evidence="6">
    <location>
        <begin position="176"/>
        <end position="202"/>
    </location>
</feature>
<evidence type="ECO:0000256" key="3">
    <source>
        <dbReference type="ARBA" id="ARBA00022771"/>
    </source>
</evidence>
<dbReference type="SMART" id="SM00105">
    <property type="entry name" value="ArfGap"/>
    <property type="match status" value="1"/>
</dbReference>
<protein>
    <recommendedName>
        <fullName evidence="7">Arf-GAP domain-containing protein</fullName>
    </recommendedName>
</protein>
<evidence type="ECO:0000256" key="4">
    <source>
        <dbReference type="ARBA" id="ARBA00022833"/>
    </source>
</evidence>
<dbReference type="FunFam" id="1.10.220.150:FF:000013">
    <property type="entry name" value="Putative Arf GTPase-activating protein"/>
    <property type="match status" value="1"/>
</dbReference>
<keyword evidence="9" id="KW-1185">Reference proteome</keyword>
<proteinExistence type="predicted"/>
<accession>A0A8H6G5U9</accession>
<dbReference type="RefSeq" id="XP_037170194.1">
    <property type="nucleotide sequence ID" value="XM_037302687.1"/>
</dbReference>
<dbReference type="PANTHER" id="PTHR45686:SF4">
    <property type="entry name" value="ADP-RIBOSYLATION FACTOR GTPASE ACTIVATING PROTEIN 3, ISOFORM H"/>
    <property type="match status" value="1"/>
</dbReference>
<dbReference type="InterPro" id="IPR038508">
    <property type="entry name" value="ArfGAP_dom_sf"/>
</dbReference>
<dbReference type="AlphaFoldDB" id="A0A8H6G5U9"/>
<dbReference type="CDD" id="cd08831">
    <property type="entry name" value="ArfGap_ArfGap2_3_like"/>
    <property type="match status" value="1"/>
</dbReference>
<evidence type="ECO:0000313" key="8">
    <source>
        <dbReference type="EMBL" id="KAF6240946.1"/>
    </source>
</evidence>
<dbReference type="PROSITE" id="PS50115">
    <property type="entry name" value="ARFGAP"/>
    <property type="match status" value="1"/>
</dbReference>
<dbReference type="GO" id="GO:0000139">
    <property type="term" value="C:Golgi membrane"/>
    <property type="evidence" value="ECO:0007669"/>
    <property type="project" value="GOC"/>
</dbReference>
<dbReference type="SUPFAM" id="SSF57863">
    <property type="entry name" value="ArfGap/RecO-like zinc finger"/>
    <property type="match status" value="1"/>
</dbReference>
<dbReference type="GO" id="GO:0008270">
    <property type="term" value="F:zinc ion binding"/>
    <property type="evidence" value="ECO:0007669"/>
    <property type="project" value="UniProtKB-KW"/>
</dbReference>
<dbReference type="Gene3D" id="1.10.220.150">
    <property type="entry name" value="Arf GTPase activating protein"/>
    <property type="match status" value="1"/>
</dbReference>
<dbReference type="GO" id="GO:0005096">
    <property type="term" value="F:GTPase activator activity"/>
    <property type="evidence" value="ECO:0007669"/>
    <property type="project" value="UniProtKB-KW"/>
</dbReference>
<keyword evidence="1" id="KW-0343">GTPase activation</keyword>
<feature type="region of interest" description="Disordered" evidence="6">
    <location>
        <begin position="146"/>
        <end position="226"/>
    </location>
</feature>
<feature type="domain" description="Arf-GAP" evidence="7">
    <location>
        <begin position="11"/>
        <end position="132"/>
    </location>
</feature>
<dbReference type="Pfam" id="PF01412">
    <property type="entry name" value="ArfGap"/>
    <property type="match status" value="1"/>
</dbReference>
<evidence type="ECO:0000256" key="1">
    <source>
        <dbReference type="ARBA" id="ARBA00022468"/>
    </source>
</evidence>
<evidence type="ECO:0000259" key="7">
    <source>
        <dbReference type="PROSITE" id="PS50115"/>
    </source>
</evidence>
<keyword evidence="3 5" id="KW-0863">Zinc-finger</keyword>
<dbReference type="InterPro" id="IPR037278">
    <property type="entry name" value="ARFGAP/RecO"/>
</dbReference>
<reference evidence="8 9" key="1">
    <citation type="journal article" date="2020" name="Genomics">
        <title>Complete, high-quality genomes from long-read metagenomic sequencing of two wolf lichen thalli reveals enigmatic genome architecture.</title>
        <authorList>
            <person name="McKenzie S.K."/>
            <person name="Walston R.F."/>
            <person name="Allen J.L."/>
        </authorList>
    </citation>
    <scope>NUCLEOTIDE SEQUENCE [LARGE SCALE GENOMIC DNA]</scope>
    <source>
        <strain evidence="8">WasteWater2</strain>
    </source>
</reference>
<feature type="compositionally biased region" description="Low complexity" evidence="6">
    <location>
        <begin position="205"/>
        <end position="221"/>
    </location>
</feature>
<evidence type="ECO:0000256" key="2">
    <source>
        <dbReference type="ARBA" id="ARBA00022723"/>
    </source>
</evidence>
<dbReference type="PRINTS" id="PR00405">
    <property type="entry name" value="REVINTRACTNG"/>
</dbReference>
<dbReference type="GeneID" id="59282417"/>
<gene>
    <name evidence="8" type="ORF">HO173_000739</name>
</gene>
<evidence type="ECO:0000256" key="6">
    <source>
        <dbReference type="SAM" id="MobiDB-lite"/>
    </source>
</evidence>
<keyword evidence="2" id="KW-0479">Metal-binding</keyword>
<dbReference type="GO" id="GO:0048205">
    <property type="term" value="P:COPI coating of Golgi vesicle"/>
    <property type="evidence" value="ECO:0007669"/>
    <property type="project" value="TreeGrafter"/>
</dbReference>
<dbReference type="EMBL" id="JACCJC010000002">
    <property type="protein sequence ID" value="KAF6240946.1"/>
    <property type="molecule type" value="Genomic_DNA"/>
</dbReference>
<dbReference type="Proteomes" id="UP000578531">
    <property type="component" value="Unassembled WGS sequence"/>
</dbReference>
<comment type="caution">
    <text evidence="8">The sequence shown here is derived from an EMBL/GenBank/DDBJ whole genome shotgun (WGS) entry which is preliminary data.</text>
</comment>